<dbReference type="Proteomes" id="UP000290287">
    <property type="component" value="Unassembled WGS sequence"/>
</dbReference>
<evidence type="ECO:0000313" key="2">
    <source>
        <dbReference type="Proteomes" id="UP000290287"/>
    </source>
</evidence>
<dbReference type="AlphaFoldDB" id="A0A4Q0YL67"/>
<reference evidence="1 2" key="1">
    <citation type="submission" date="2017-10" db="EMBL/GenBank/DDBJ databases">
        <title>Nyctiphanis sp. nov., isolated from the stomach of the euphausiid Nyctiphanes simplex (Hansen, 1911) in the Gulf of California.</title>
        <authorList>
            <person name="Gomez-Gil B."/>
            <person name="Aguilar-Mendez M."/>
            <person name="Lopez-Cortes A."/>
            <person name="Gomez-Gutierrez J."/>
            <person name="Roque A."/>
            <person name="Lang E."/>
            <person name="Gonzalez-Castillo A."/>
        </authorList>
    </citation>
    <scope>NUCLEOTIDE SEQUENCE [LARGE SCALE GENOMIC DNA]</scope>
    <source>
        <strain evidence="1 2">CAIM 600</strain>
    </source>
</reference>
<dbReference type="RefSeq" id="WP_129123843.1">
    <property type="nucleotide sequence ID" value="NZ_PEIB01000036.1"/>
</dbReference>
<dbReference type="EMBL" id="PEIB01000036">
    <property type="protein sequence ID" value="RXJ71527.1"/>
    <property type="molecule type" value="Genomic_DNA"/>
</dbReference>
<evidence type="ECO:0000313" key="1">
    <source>
        <dbReference type="EMBL" id="RXJ71527.1"/>
    </source>
</evidence>
<accession>A0A4Q0YL67</accession>
<sequence>MKKLTFIALLSVLLSGCITYTNQEKPNASMPGSDRDEYGCIGSAGYTWCESKNECVRSWELAKEEGFENTQAAYDAFCATK</sequence>
<dbReference type="PROSITE" id="PS51257">
    <property type="entry name" value="PROKAR_LIPOPROTEIN"/>
    <property type="match status" value="1"/>
</dbReference>
<name>A0A4Q0YL67_9GAMM</name>
<comment type="caution">
    <text evidence="1">The sequence shown here is derived from an EMBL/GenBank/DDBJ whole genome shotgun (WGS) entry which is preliminary data.</text>
</comment>
<gene>
    <name evidence="1" type="ORF">CS022_20800</name>
</gene>
<keyword evidence="2" id="KW-1185">Reference proteome</keyword>
<protein>
    <submittedName>
        <fullName evidence="1">Uncharacterized protein</fullName>
    </submittedName>
</protein>
<organism evidence="1 2">
    <name type="scientific">Veronia nyctiphanis</name>
    <dbReference type="NCBI Taxonomy" id="1278244"/>
    <lineage>
        <taxon>Bacteria</taxon>
        <taxon>Pseudomonadati</taxon>
        <taxon>Pseudomonadota</taxon>
        <taxon>Gammaproteobacteria</taxon>
        <taxon>Vibrionales</taxon>
        <taxon>Vibrionaceae</taxon>
        <taxon>Veronia</taxon>
    </lineage>
</organism>
<dbReference type="OrthoDB" id="8913515at2"/>
<proteinExistence type="predicted"/>